<dbReference type="Gene3D" id="2.40.10.120">
    <property type="match status" value="1"/>
</dbReference>
<keyword evidence="2" id="KW-1185">Reference proteome</keyword>
<dbReference type="SUPFAM" id="SSF69322">
    <property type="entry name" value="Tricorn protease domain 2"/>
    <property type="match status" value="1"/>
</dbReference>
<dbReference type="SUPFAM" id="SSF101898">
    <property type="entry name" value="NHL repeat"/>
    <property type="match status" value="1"/>
</dbReference>
<organism evidence="1 2">
    <name type="scientific">Saccharothrix mutabilis subsp. mutabilis</name>
    <dbReference type="NCBI Taxonomy" id="66855"/>
    <lineage>
        <taxon>Bacteria</taxon>
        <taxon>Bacillati</taxon>
        <taxon>Actinomycetota</taxon>
        <taxon>Actinomycetes</taxon>
        <taxon>Pseudonocardiales</taxon>
        <taxon>Pseudonocardiaceae</taxon>
        <taxon>Saccharothrix</taxon>
    </lineage>
</organism>
<dbReference type="EMBL" id="BAAABU010000028">
    <property type="protein sequence ID" value="GAA0259409.1"/>
    <property type="molecule type" value="Genomic_DNA"/>
</dbReference>
<dbReference type="RefSeq" id="WP_343939220.1">
    <property type="nucleotide sequence ID" value="NZ_BAAABU010000028.1"/>
</dbReference>
<dbReference type="SUPFAM" id="SSF50494">
    <property type="entry name" value="Trypsin-like serine proteases"/>
    <property type="match status" value="1"/>
</dbReference>
<name>A0ABP3EG99_9PSEU</name>
<dbReference type="InterPro" id="IPR018247">
    <property type="entry name" value="EF_Hand_1_Ca_BS"/>
</dbReference>
<reference evidence="2" key="1">
    <citation type="journal article" date="2019" name="Int. J. Syst. Evol. Microbiol.">
        <title>The Global Catalogue of Microorganisms (GCM) 10K type strain sequencing project: providing services to taxonomists for standard genome sequencing and annotation.</title>
        <authorList>
            <consortium name="The Broad Institute Genomics Platform"/>
            <consortium name="The Broad Institute Genome Sequencing Center for Infectious Disease"/>
            <person name="Wu L."/>
            <person name="Ma J."/>
        </authorList>
    </citation>
    <scope>NUCLEOTIDE SEQUENCE [LARGE SCALE GENOMIC DNA]</scope>
    <source>
        <strain evidence="2">JCM 3380</strain>
    </source>
</reference>
<dbReference type="Proteomes" id="UP001500416">
    <property type="component" value="Unassembled WGS sequence"/>
</dbReference>
<protein>
    <submittedName>
        <fullName evidence="1">Uncharacterized protein</fullName>
    </submittedName>
</protein>
<accession>A0ABP3EG99</accession>
<evidence type="ECO:0000313" key="1">
    <source>
        <dbReference type="EMBL" id="GAA0259409.1"/>
    </source>
</evidence>
<comment type="caution">
    <text evidence="1">The sequence shown here is derived from an EMBL/GenBank/DDBJ whole genome shotgun (WGS) entry which is preliminary data.</text>
</comment>
<gene>
    <name evidence="1" type="ORF">GCM10010492_70450</name>
</gene>
<dbReference type="PROSITE" id="PS00018">
    <property type="entry name" value="EF_HAND_1"/>
    <property type="match status" value="1"/>
</dbReference>
<evidence type="ECO:0000313" key="2">
    <source>
        <dbReference type="Proteomes" id="UP001500416"/>
    </source>
</evidence>
<proteinExistence type="predicted"/>
<dbReference type="InterPro" id="IPR009003">
    <property type="entry name" value="Peptidase_S1_PA"/>
</dbReference>
<sequence length="1285" mass="138981">MRASYRERPPWLARVGEVGAGVLIAPDLVLTCAHVVPHDSVDVTLVHLGVTVAASVEFRDPVEDGDLAVLRLTAPVPGAVCAPLRAPAAMSDHTYLVQGFAGGNHTESRGRIGGRVGPGWVQIKHTSGHPIAPGFSGAPVWDDDVRAVVGIVVTAHKAVGGGNLIPVQEIVRRWPSAATYTGWRVDLDDAFDTHWLPRARGVEPHEPTDAWHFVGRHRALTELAFYLQGPTDRRVRAVVGSPGCGKSAVIARTVMLADRAGRLLVPEDSLPPEVAVPPVGSVTVAVHARGKTLMDVVRAIADAADVEAADQIELLQRCGPISVVVDALDEAAGDAPMAIATMLNRLAMHSERHVVVGTRVGARGSTTNVLLTRLGNPVVLDLDSEGYLDHQDVITYVEHRIGDHIRAAAIAEHAGGNFLIAQLACLTGLDRLPTSVGAAVDDYLTVRFDRPQVARDLLLPLAYAEGSGLPEGPLWLALANATSAADYSARDLCEVLTHTTGYLVEQTAGTFRLFHHALHDAFRAERPGAEPVVYETLRGLVTRWEDTPEYVRTHLTQHAVAAGRLDDLVEDLDFMLAVDPERIVPHFAHVTSERAGLVRHIYRRALHTFEEGDRTHRAAWFALKARQTGFDSLADEVSGPIAWRAVVLAQRHPEDSHQVLGPVSGLRRAGMWLDPRGSPAVLTTGRDGVAVLHRYQDYRLVEVDRLVTGDPYLEVHAQEVLADGREVGLSTSRDGVLWRWSFTDRLHVTGTVQLAGMRGVGDVDTTVTQDGRLLASVVDGFSVWVVDFTDDAPSLLHRVPLPGHTCAITAEGDTVHLACADSDLVRFAALTSNGVVMRAATHRAVGTFSVVRFATTADVPVLLVAFTDRSPGPLEQSAEISFPVVAVGMRTTSPTRTAWRNVLATGMLMDGRAVAVTSGMFGGATLYEVGTEVVPLGAPLAVNQAIAGSLAIGDGPYGAPVVLTHTLDHVQMWDVDRPPSSAAIPPAIPDDTEVIRFLRGNGTEVIARNLRSDGMEVTTVTDYLVQHMATAAKKDIEVIAHAPNRPVIALRRRAGAVEVWEHTPQGFRKTRPGFTPVGPHEGESYLSVDDTGSLVVVWNPYGELTWWKWDGNRWHATRDHFEADPIEQREWPQPYWLRGEPRVLVTGAATFIARPGKRLADLDHDYIVEVAIGYDAAEPVVALDIGDRISLLSLAADQFAPWSRSWPHGLASVRSVDLVFPTAGQALIAAGGAGGRVRVWMCGRGGTARELAAINLRSKLEDLIWTRDHRLVVWHTDGVLKLDFG</sequence>
<dbReference type="Pfam" id="PF13365">
    <property type="entry name" value="Trypsin_2"/>
    <property type="match status" value="1"/>
</dbReference>